<dbReference type="AlphaFoldDB" id="A0A495K731"/>
<reference evidence="2 3" key="1">
    <citation type="submission" date="2018-10" db="EMBL/GenBank/DDBJ databases">
        <title>Sequencing the genomes of 1000 actinobacteria strains.</title>
        <authorList>
            <person name="Klenk H.-P."/>
        </authorList>
    </citation>
    <scope>NUCLEOTIDE SEQUENCE [LARGE SCALE GENOMIC DNA]</scope>
    <source>
        <strain evidence="2 3">DSM 44343</strain>
    </source>
</reference>
<protein>
    <submittedName>
        <fullName evidence="2">Uncharacterized protein</fullName>
    </submittedName>
</protein>
<organism evidence="2 3">
    <name type="scientific">Williamsia marianensis</name>
    <dbReference type="NCBI Taxonomy" id="85044"/>
    <lineage>
        <taxon>Bacteria</taxon>
        <taxon>Bacillati</taxon>
        <taxon>Actinomycetota</taxon>
        <taxon>Actinomycetes</taxon>
        <taxon>Mycobacteriales</taxon>
        <taxon>Nocardiaceae</taxon>
        <taxon>Williamsia</taxon>
    </lineage>
</organism>
<gene>
    <name evidence="2" type="ORF">DFJ75_3855</name>
</gene>
<evidence type="ECO:0000313" key="3">
    <source>
        <dbReference type="Proteomes" id="UP000274762"/>
    </source>
</evidence>
<evidence type="ECO:0000313" key="2">
    <source>
        <dbReference type="EMBL" id="RKR96991.1"/>
    </source>
</evidence>
<sequence length="29" mass="2694">MGGVADPGFSGAGDDAGQASGNRLVCRGA</sequence>
<feature type="compositionally biased region" description="Low complexity" evidence="1">
    <location>
        <begin position="8"/>
        <end position="21"/>
    </location>
</feature>
<dbReference type="EMBL" id="RBKV01000001">
    <property type="protein sequence ID" value="RKR96991.1"/>
    <property type="molecule type" value="Genomic_DNA"/>
</dbReference>
<accession>A0A495K731</accession>
<name>A0A495K731_WILMA</name>
<feature type="region of interest" description="Disordered" evidence="1">
    <location>
        <begin position="1"/>
        <end position="29"/>
    </location>
</feature>
<comment type="caution">
    <text evidence="2">The sequence shown here is derived from an EMBL/GenBank/DDBJ whole genome shotgun (WGS) entry which is preliminary data.</text>
</comment>
<proteinExistence type="predicted"/>
<evidence type="ECO:0000256" key="1">
    <source>
        <dbReference type="SAM" id="MobiDB-lite"/>
    </source>
</evidence>
<dbReference type="Proteomes" id="UP000274762">
    <property type="component" value="Unassembled WGS sequence"/>
</dbReference>